<evidence type="ECO:0000313" key="4">
    <source>
        <dbReference type="EMBL" id="VTT82129.1"/>
    </source>
</evidence>
<dbReference type="InterPro" id="IPR036291">
    <property type="entry name" value="NAD(P)-bd_dom_sf"/>
</dbReference>
<protein>
    <recommendedName>
        <fullName evidence="3">Ketoreductase domain-containing protein</fullName>
    </recommendedName>
</protein>
<evidence type="ECO:0000256" key="2">
    <source>
        <dbReference type="ARBA" id="ARBA00023002"/>
    </source>
</evidence>
<dbReference type="PRINTS" id="PR00081">
    <property type="entry name" value="GDHRDH"/>
</dbReference>
<gene>
    <name evidence="4" type="ORF">C2S_12337</name>
</gene>
<dbReference type="Pfam" id="PF00106">
    <property type="entry name" value="adh_short"/>
    <property type="match status" value="1"/>
</dbReference>
<dbReference type="Gene3D" id="3.40.50.720">
    <property type="entry name" value="NAD(P)-binding Rossmann-like Domain"/>
    <property type="match status" value="1"/>
</dbReference>
<accession>A0A9Q9S061</accession>
<comment type="similarity">
    <text evidence="1">Belongs to the short-chain dehydrogenases/reductases (SDR) family.</text>
</comment>
<dbReference type="SUPFAM" id="SSF51735">
    <property type="entry name" value="NAD(P)-binding Rossmann-fold domains"/>
    <property type="match status" value="1"/>
</dbReference>
<dbReference type="InterPro" id="IPR011333">
    <property type="entry name" value="SKP1/BTB/POZ_sf"/>
</dbReference>
<dbReference type="SMART" id="SM00822">
    <property type="entry name" value="PKS_KR"/>
    <property type="match status" value="1"/>
</dbReference>
<reference evidence="4" key="1">
    <citation type="submission" date="2019-05" db="EMBL/GenBank/DDBJ databases">
        <authorList>
            <person name="Piombo E."/>
        </authorList>
    </citation>
    <scope>NUCLEOTIDE SEQUENCE</scope>
    <source>
        <strain evidence="4">C2S</strain>
    </source>
</reference>
<feature type="domain" description="Ketoreductase" evidence="3">
    <location>
        <begin position="32"/>
        <end position="219"/>
    </location>
</feature>
<dbReference type="GO" id="GO:0016491">
    <property type="term" value="F:oxidoreductase activity"/>
    <property type="evidence" value="ECO:0007669"/>
    <property type="project" value="UniProtKB-KW"/>
</dbReference>
<dbReference type="InterPro" id="IPR002347">
    <property type="entry name" value="SDR_fam"/>
</dbReference>
<dbReference type="AlphaFoldDB" id="A0A9Q9S061"/>
<keyword evidence="2" id="KW-0560">Oxidoreductase</keyword>
<evidence type="ECO:0000259" key="3">
    <source>
        <dbReference type="SMART" id="SM00822"/>
    </source>
</evidence>
<dbReference type="Proteomes" id="UP000760494">
    <property type="component" value="Unassembled WGS sequence"/>
</dbReference>
<organism evidence="4 5">
    <name type="scientific">Fusarium fujikuroi</name>
    <name type="common">Bakanae and foot rot disease fungus</name>
    <name type="synonym">Gibberella fujikuroi</name>
    <dbReference type="NCBI Taxonomy" id="5127"/>
    <lineage>
        <taxon>Eukaryota</taxon>
        <taxon>Fungi</taxon>
        <taxon>Dikarya</taxon>
        <taxon>Ascomycota</taxon>
        <taxon>Pezizomycotina</taxon>
        <taxon>Sordariomycetes</taxon>
        <taxon>Hypocreomycetidae</taxon>
        <taxon>Hypocreales</taxon>
        <taxon>Nectriaceae</taxon>
        <taxon>Fusarium</taxon>
        <taxon>Fusarium fujikuroi species complex</taxon>
    </lineage>
</organism>
<dbReference type="PANTHER" id="PTHR42901">
    <property type="entry name" value="ALCOHOL DEHYDROGENASE"/>
    <property type="match status" value="1"/>
</dbReference>
<evidence type="ECO:0000313" key="5">
    <source>
        <dbReference type="Proteomes" id="UP000760494"/>
    </source>
</evidence>
<evidence type="ECO:0000256" key="1">
    <source>
        <dbReference type="ARBA" id="ARBA00006484"/>
    </source>
</evidence>
<proteinExistence type="inferred from homology"/>
<dbReference type="SUPFAM" id="SSF54695">
    <property type="entry name" value="POZ domain"/>
    <property type="match status" value="1"/>
</dbReference>
<comment type="caution">
    <text evidence="4">The sequence shown here is derived from an EMBL/GenBank/DDBJ whole genome shotgun (WGS) entry which is preliminary data.</text>
</comment>
<sequence length="548" mass="60779">MATFKLDFVPTYHHDTYDAISETDPELSCEGKVVFVTGGGRGIGREIAKSFAVAGVKGIFIIGRTGTELLSAVEEIKSVSTGTPVPVHHAEADVTDRAAVASAFKQAIAAFGHIDVLIQNAGYLDAHRSLLDSDLDDYWKTFEVNVKGGLLVTQQFLKQSKPGDTIINIGSGAGHLPPIPGYSAYSSSKLAFAKVIESVQLENPHLRVFSINPGAIATEMQKKSGDIATVDSIHDTELILRRPNFRKRNDSKEAKSEDTAIETAIEDEVVKLDDDKSEDGQPTEASDENGLFVEIPFRVSSAHLILSSPVFKAMLDGPFSEGIRSNDNFFEVKAFEWNAEALVILLDIIHGHHRCLPKDVELDILIELAMLCDYYRCEEIVEVFAERWIAAFGEDKPPYEDEATMNWIFIAWVFQKGKLFTSMVAATLQHRKIPMYTDLPLPSTIVEKVEAQRVKFINEVLNNLYGLQESLLVTNDDCKRECALMLLGSLMKQMREAGLEILEPNDLSSTVRSVVELRRFVSGLETPVWHLAGVLRAFMTKEDLGKMK</sequence>
<name>A0A9Q9S061_FUSFU</name>
<dbReference type="Gene3D" id="3.30.710.10">
    <property type="entry name" value="Potassium Channel Kv1.1, Chain A"/>
    <property type="match status" value="1"/>
</dbReference>
<dbReference type="InterPro" id="IPR057326">
    <property type="entry name" value="KR_dom"/>
</dbReference>
<dbReference type="EMBL" id="CABFJX010000411">
    <property type="protein sequence ID" value="VTT82129.1"/>
    <property type="molecule type" value="Genomic_DNA"/>
</dbReference>
<dbReference type="PANTHER" id="PTHR42901:SF1">
    <property type="entry name" value="ALCOHOL DEHYDROGENASE"/>
    <property type="match status" value="1"/>
</dbReference>
<dbReference type="CDD" id="cd05233">
    <property type="entry name" value="SDR_c"/>
    <property type="match status" value="1"/>
</dbReference>